<keyword evidence="2" id="KW-1185">Reference proteome</keyword>
<dbReference type="AlphaFoldDB" id="A0AAN9J2L0"/>
<reference evidence="1 2" key="1">
    <citation type="submission" date="2024-01" db="EMBL/GenBank/DDBJ databases">
        <title>The genomes of 5 underutilized Papilionoideae crops provide insights into root nodulation and disease resistanc.</title>
        <authorList>
            <person name="Yuan L."/>
        </authorList>
    </citation>
    <scope>NUCLEOTIDE SEQUENCE [LARGE SCALE GENOMIC DNA]</scope>
    <source>
        <strain evidence="1">ZHUSHIDOU_FW_LH</strain>
        <tissue evidence="1">Leaf</tissue>
    </source>
</reference>
<dbReference type="EMBL" id="JAYWIO010000001">
    <property type="protein sequence ID" value="KAK7289734.1"/>
    <property type="molecule type" value="Genomic_DNA"/>
</dbReference>
<sequence length="192" mass="21394">MADGLEALWSRMCDEPDPLLVPFSTEIPKALEQGRLEGSLEFKAVVSEESSKQVTRRKNQKSTGIVIGASSPVSGCKRKEDEGATGISSLKATESDHVPIIILMNAEMTDDSFIRKSRMFRFEEAWVYEPNAEEVIKAAWRETQGDGVTKISAMKTKLKCLRKNTVTSLHREILKVEQALSVMIVGKQMLHP</sequence>
<protein>
    <submittedName>
        <fullName evidence="1">Uncharacterized protein</fullName>
    </submittedName>
</protein>
<dbReference type="Proteomes" id="UP001372338">
    <property type="component" value="Unassembled WGS sequence"/>
</dbReference>
<evidence type="ECO:0000313" key="2">
    <source>
        <dbReference type="Proteomes" id="UP001372338"/>
    </source>
</evidence>
<evidence type="ECO:0000313" key="1">
    <source>
        <dbReference type="EMBL" id="KAK7289734.1"/>
    </source>
</evidence>
<accession>A0AAN9J2L0</accession>
<proteinExistence type="predicted"/>
<comment type="caution">
    <text evidence="1">The sequence shown here is derived from an EMBL/GenBank/DDBJ whole genome shotgun (WGS) entry which is preliminary data.</text>
</comment>
<gene>
    <name evidence="1" type="ORF">RIF29_03607</name>
</gene>
<name>A0AAN9J2L0_CROPI</name>
<organism evidence="1 2">
    <name type="scientific">Crotalaria pallida</name>
    <name type="common">Smooth rattlebox</name>
    <name type="synonym">Crotalaria striata</name>
    <dbReference type="NCBI Taxonomy" id="3830"/>
    <lineage>
        <taxon>Eukaryota</taxon>
        <taxon>Viridiplantae</taxon>
        <taxon>Streptophyta</taxon>
        <taxon>Embryophyta</taxon>
        <taxon>Tracheophyta</taxon>
        <taxon>Spermatophyta</taxon>
        <taxon>Magnoliopsida</taxon>
        <taxon>eudicotyledons</taxon>
        <taxon>Gunneridae</taxon>
        <taxon>Pentapetalae</taxon>
        <taxon>rosids</taxon>
        <taxon>fabids</taxon>
        <taxon>Fabales</taxon>
        <taxon>Fabaceae</taxon>
        <taxon>Papilionoideae</taxon>
        <taxon>50 kb inversion clade</taxon>
        <taxon>genistoids sensu lato</taxon>
        <taxon>core genistoids</taxon>
        <taxon>Crotalarieae</taxon>
        <taxon>Crotalaria</taxon>
    </lineage>
</organism>